<accession>A0A0V0GLJ5</accession>
<dbReference type="AlphaFoldDB" id="A0A0V0GLJ5"/>
<name>A0A0V0GLJ5_SOLCH</name>
<sequence>MLWLNNQIKSHISRSILSLCNSSCTTSRSTLALTLVRALPTGPGALSLATTPFIGTIDVKVETNEKAI</sequence>
<dbReference type="EMBL" id="GEDG01035891">
    <property type="protein sequence ID" value="JAP08988.1"/>
    <property type="molecule type" value="Transcribed_RNA"/>
</dbReference>
<reference evidence="1" key="1">
    <citation type="submission" date="2015-12" db="EMBL/GenBank/DDBJ databases">
        <title>Gene expression during late stages of embryo sac development: a critical building block for successful pollen-pistil interactions.</title>
        <authorList>
            <person name="Liu Y."/>
            <person name="Joly V."/>
            <person name="Sabar M."/>
            <person name="Matton D.P."/>
        </authorList>
    </citation>
    <scope>NUCLEOTIDE SEQUENCE</scope>
</reference>
<organism evidence="1">
    <name type="scientific">Solanum chacoense</name>
    <name type="common">Chaco potato</name>
    <dbReference type="NCBI Taxonomy" id="4108"/>
    <lineage>
        <taxon>Eukaryota</taxon>
        <taxon>Viridiplantae</taxon>
        <taxon>Streptophyta</taxon>
        <taxon>Embryophyta</taxon>
        <taxon>Tracheophyta</taxon>
        <taxon>Spermatophyta</taxon>
        <taxon>Magnoliopsida</taxon>
        <taxon>eudicotyledons</taxon>
        <taxon>Gunneridae</taxon>
        <taxon>Pentapetalae</taxon>
        <taxon>asterids</taxon>
        <taxon>lamiids</taxon>
        <taxon>Solanales</taxon>
        <taxon>Solanaceae</taxon>
        <taxon>Solanoideae</taxon>
        <taxon>Solaneae</taxon>
        <taxon>Solanum</taxon>
    </lineage>
</organism>
<protein>
    <submittedName>
        <fullName evidence="1">Putative ovule protein</fullName>
    </submittedName>
</protein>
<feature type="non-terminal residue" evidence="1">
    <location>
        <position position="68"/>
    </location>
</feature>
<evidence type="ECO:0000313" key="1">
    <source>
        <dbReference type="EMBL" id="JAP08988.1"/>
    </source>
</evidence>
<proteinExistence type="predicted"/>